<evidence type="ECO:0000256" key="1">
    <source>
        <dbReference type="SAM" id="Phobius"/>
    </source>
</evidence>
<evidence type="ECO:0000313" key="2">
    <source>
        <dbReference type="EMBL" id="MDP9888746.1"/>
    </source>
</evidence>
<reference evidence="2 3" key="1">
    <citation type="submission" date="2023-07" db="EMBL/GenBank/DDBJ databases">
        <title>Sorghum-associated microbial communities from plants grown in Nebraska, USA.</title>
        <authorList>
            <person name="Schachtman D."/>
        </authorList>
    </citation>
    <scope>NUCLEOTIDE SEQUENCE [LARGE SCALE GENOMIC DNA]</scope>
    <source>
        <strain evidence="2 3">CC222</strain>
    </source>
</reference>
<accession>A0ABT9RVA4</accession>
<feature type="transmembrane region" description="Helical" evidence="1">
    <location>
        <begin position="444"/>
        <end position="461"/>
    </location>
</feature>
<feature type="transmembrane region" description="Helical" evidence="1">
    <location>
        <begin position="187"/>
        <end position="204"/>
    </location>
</feature>
<feature type="transmembrane region" description="Helical" evidence="1">
    <location>
        <begin position="242"/>
        <end position="263"/>
    </location>
</feature>
<feature type="transmembrane region" description="Helical" evidence="1">
    <location>
        <begin position="468"/>
        <end position="488"/>
    </location>
</feature>
<gene>
    <name evidence="2" type="ORF">J2X98_002339</name>
</gene>
<keyword evidence="1" id="KW-0472">Membrane</keyword>
<feature type="transmembrane region" description="Helical" evidence="1">
    <location>
        <begin position="296"/>
        <end position="322"/>
    </location>
</feature>
<keyword evidence="3" id="KW-1185">Reference proteome</keyword>
<dbReference type="RefSeq" id="WP_307308119.1">
    <property type="nucleotide sequence ID" value="NZ_JAUSRE010000010.1"/>
</dbReference>
<feature type="transmembrane region" description="Helical" evidence="1">
    <location>
        <begin position="20"/>
        <end position="38"/>
    </location>
</feature>
<comment type="caution">
    <text evidence="2">The sequence shown here is derived from an EMBL/GenBank/DDBJ whole genome shotgun (WGS) entry which is preliminary data.</text>
</comment>
<name>A0ABT9RVA4_9MICC</name>
<proteinExistence type="predicted"/>
<protein>
    <submittedName>
        <fullName evidence="2">ABC-2 type transport system permease protein</fullName>
    </submittedName>
</protein>
<keyword evidence="1" id="KW-1133">Transmembrane helix</keyword>
<organism evidence="2 3">
    <name type="scientific">Pseudarthrobacter enclensis</name>
    <dbReference type="NCBI Taxonomy" id="993070"/>
    <lineage>
        <taxon>Bacteria</taxon>
        <taxon>Bacillati</taxon>
        <taxon>Actinomycetota</taxon>
        <taxon>Actinomycetes</taxon>
        <taxon>Micrococcales</taxon>
        <taxon>Micrococcaceae</taxon>
        <taxon>Pseudarthrobacter</taxon>
    </lineage>
</organism>
<dbReference type="EMBL" id="JAUSRE010000010">
    <property type="protein sequence ID" value="MDP9888746.1"/>
    <property type="molecule type" value="Genomic_DNA"/>
</dbReference>
<feature type="transmembrane region" description="Helical" evidence="1">
    <location>
        <begin position="394"/>
        <end position="424"/>
    </location>
</feature>
<feature type="transmembrane region" description="Helical" evidence="1">
    <location>
        <begin position="514"/>
        <end position="532"/>
    </location>
</feature>
<keyword evidence="1" id="KW-0812">Transmembrane</keyword>
<feature type="transmembrane region" description="Helical" evidence="1">
    <location>
        <begin position="73"/>
        <end position="97"/>
    </location>
</feature>
<dbReference type="Proteomes" id="UP001226577">
    <property type="component" value="Unassembled WGS sequence"/>
</dbReference>
<feature type="transmembrane region" description="Helical" evidence="1">
    <location>
        <begin position="350"/>
        <end position="374"/>
    </location>
</feature>
<feature type="transmembrane region" description="Helical" evidence="1">
    <location>
        <begin position="156"/>
        <end position="175"/>
    </location>
</feature>
<sequence>MSTLLTLYWQRLRRDRWRLPIWVITIGLLAFLSVTTILQTYGVESSRAEVLRLATATPAILMLRGLVRGPSEGAFTFFALFAFISLLAGFMSTFLAVRHTRAEEESGRAELVSATSAGRWTPLAATVVHGFVANVLVAAALAAGLTVGGLEPGGSLVTGAAAGAVGMAFLGVGLLSAEFISTSRGANGIASALVALAYLLRGFGDATGKVSQDGLTVTAAWPSWLSPIGWGQQTFAYTGNRLWPIALPLALGAACIAAVVVLMSRRDVGASVLTGRASRAYARASLRGPFSLAVRLQLGAIIGWCGGGLATGLLAGALGSAVQQSLNDAPSMTSVLRALIQAQGTSMTQLVISVLFEFAGVLAAACCLQTIIRLRQEETAGTAELILAQPLNRVHWLASFLALGAASVVLVMAFAAIGAGASLAASGDTSGAVTGVWQSAADQIPAALIYLALPAAAFALWPRSTMPLGWGTLVLGVMIGIYGGMIGLDKSIRDLSPFTHTPVPSADGTDWTDGFWMLGIAGALTTLALLSMRWRELGTA</sequence>
<feature type="transmembrane region" description="Helical" evidence="1">
    <location>
        <begin position="123"/>
        <end position="150"/>
    </location>
</feature>
<evidence type="ECO:0000313" key="3">
    <source>
        <dbReference type="Proteomes" id="UP001226577"/>
    </source>
</evidence>